<accession>A0A0M6Y4P8</accession>
<feature type="transmembrane region" description="Helical" evidence="6">
    <location>
        <begin position="75"/>
        <end position="92"/>
    </location>
</feature>
<keyword evidence="5 6" id="KW-0472">Membrane</keyword>
<reference evidence="8" key="1">
    <citation type="submission" date="2015-07" db="EMBL/GenBank/DDBJ databases">
        <authorList>
            <person name="Rodrigo-Torres Lidia"/>
            <person name="Arahal R.David."/>
        </authorList>
    </citation>
    <scope>NUCLEOTIDE SEQUENCE [LARGE SCALE GENOMIC DNA]</scope>
    <source>
        <strain evidence="8">CECT 4801</strain>
    </source>
</reference>
<evidence type="ECO:0000313" key="7">
    <source>
        <dbReference type="EMBL" id="CTQ45076.1"/>
    </source>
</evidence>
<dbReference type="KEGG" id="lagg:B0E33_05725"/>
<comment type="subcellular location">
    <subcellularLocation>
        <location evidence="1">Cell membrane</location>
        <topology evidence="1">Multi-pass membrane protein</topology>
    </subcellularLocation>
</comment>
<sequence length="217" mass="22902">MSFFEYALIGFFVGIITTAPVGPVNIMAIQHAVHGGFRQGVFVGLGAVVADTIFAAAAIFGISAVTNFIEGQFDLIEIVGGALLIIFGIKIWNTHPHLTRNGNPREHGFLADATAAFFMAITNPGAVLAFVAIFGGLGDYRPQTGDHFGALVMVAGVTAGATTWWVLVSASVSHFKSRIDDLWLDRANHIAGFLLVVFGALIYLKLALEAAGVGLIT</sequence>
<dbReference type="Proteomes" id="UP000048926">
    <property type="component" value="Unassembled WGS sequence"/>
</dbReference>
<gene>
    <name evidence="7" type="ORF">LAL4801_03523</name>
</gene>
<evidence type="ECO:0000256" key="6">
    <source>
        <dbReference type="SAM" id="Phobius"/>
    </source>
</evidence>
<evidence type="ECO:0000256" key="1">
    <source>
        <dbReference type="ARBA" id="ARBA00004651"/>
    </source>
</evidence>
<evidence type="ECO:0000256" key="3">
    <source>
        <dbReference type="ARBA" id="ARBA00022692"/>
    </source>
</evidence>
<keyword evidence="2" id="KW-1003">Cell membrane</keyword>
<dbReference type="GO" id="GO:0015171">
    <property type="term" value="F:amino acid transmembrane transporter activity"/>
    <property type="evidence" value="ECO:0007669"/>
    <property type="project" value="TreeGrafter"/>
</dbReference>
<protein>
    <submittedName>
        <fullName evidence="7">Leucine export protein LeuE</fullName>
    </submittedName>
</protein>
<feature type="transmembrane region" description="Helical" evidence="6">
    <location>
        <begin position="6"/>
        <end position="29"/>
    </location>
</feature>
<feature type="transmembrane region" description="Helical" evidence="6">
    <location>
        <begin position="189"/>
        <end position="208"/>
    </location>
</feature>
<evidence type="ECO:0000256" key="5">
    <source>
        <dbReference type="ARBA" id="ARBA00023136"/>
    </source>
</evidence>
<dbReference type="OrthoDB" id="7874789at2"/>
<dbReference type="PANTHER" id="PTHR30086:SF20">
    <property type="entry name" value="ARGININE EXPORTER PROTEIN ARGO-RELATED"/>
    <property type="match status" value="1"/>
</dbReference>
<keyword evidence="4 6" id="KW-1133">Transmembrane helix</keyword>
<dbReference type="AlphaFoldDB" id="A0A0M6Y4P8"/>
<feature type="transmembrane region" description="Helical" evidence="6">
    <location>
        <begin position="41"/>
        <end position="69"/>
    </location>
</feature>
<dbReference type="PANTHER" id="PTHR30086">
    <property type="entry name" value="ARGININE EXPORTER PROTEIN ARGO"/>
    <property type="match status" value="1"/>
</dbReference>
<feature type="transmembrane region" description="Helical" evidence="6">
    <location>
        <begin position="113"/>
        <end position="136"/>
    </location>
</feature>
<dbReference type="GO" id="GO:0005886">
    <property type="term" value="C:plasma membrane"/>
    <property type="evidence" value="ECO:0007669"/>
    <property type="project" value="UniProtKB-SubCell"/>
</dbReference>
<dbReference type="EMBL" id="CXST01000002">
    <property type="protein sequence ID" value="CTQ45076.1"/>
    <property type="molecule type" value="Genomic_DNA"/>
</dbReference>
<evidence type="ECO:0000313" key="8">
    <source>
        <dbReference type="Proteomes" id="UP000048926"/>
    </source>
</evidence>
<evidence type="ECO:0000256" key="2">
    <source>
        <dbReference type="ARBA" id="ARBA00022475"/>
    </source>
</evidence>
<dbReference type="Pfam" id="PF01810">
    <property type="entry name" value="LysE"/>
    <property type="match status" value="1"/>
</dbReference>
<dbReference type="RefSeq" id="WP_023001887.1">
    <property type="nucleotide sequence ID" value="NZ_CP045627.1"/>
</dbReference>
<keyword evidence="8" id="KW-1185">Reference proteome</keyword>
<organism evidence="7 8">
    <name type="scientific">Roseibium aggregatum</name>
    <dbReference type="NCBI Taxonomy" id="187304"/>
    <lineage>
        <taxon>Bacteria</taxon>
        <taxon>Pseudomonadati</taxon>
        <taxon>Pseudomonadota</taxon>
        <taxon>Alphaproteobacteria</taxon>
        <taxon>Hyphomicrobiales</taxon>
        <taxon>Stappiaceae</taxon>
        <taxon>Roseibium</taxon>
    </lineage>
</organism>
<feature type="transmembrane region" description="Helical" evidence="6">
    <location>
        <begin position="148"/>
        <end position="168"/>
    </location>
</feature>
<proteinExistence type="predicted"/>
<evidence type="ECO:0000256" key="4">
    <source>
        <dbReference type="ARBA" id="ARBA00022989"/>
    </source>
</evidence>
<name>A0A0M6Y4P8_9HYPH</name>
<dbReference type="InterPro" id="IPR001123">
    <property type="entry name" value="LeuE-type"/>
</dbReference>
<dbReference type="STRING" id="187304.B0E33_05725"/>
<keyword evidence="3 6" id="KW-0812">Transmembrane</keyword>